<keyword evidence="3" id="KW-1185">Reference proteome</keyword>
<evidence type="ECO:0000313" key="2">
    <source>
        <dbReference type="EMBL" id="AMW07001.1"/>
    </source>
</evidence>
<dbReference type="STRING" id="1379270.GEMMAAP_18230"/>
<evidence type="ECO:0000313" key="3">
    <source>
        <dbReference type="Proteomes" id="UP000076404"/>
    </source>
</evidence>
<reference evidence="2 3" key="2">
    <citation type="journal article" date="2016" name="Environ. Microbiol. Rep.">
        <title>Metagenomic evidence for the presence of phototrophic Gemmatimonadetes bacteria in diverse environments.</title>
        <authorList>
            <person name="Zeng Y."/>
            <person name="Baumbach J."/>
            <person name="Barbosa E.G."/>
            <person name="Azevedo V."/>
            <person name="Zhang C."/>
            <person name="Koblizek M."/>
        </authorList>
    </citation>
    <scope>NUCLEOTIDE SEQUENCE [LARGE SCALE GENOMIC DNA]</scope>
    <source>
        <strain evidence="2 3">AP64</strain>
    </source>
</reference>
<feature type="domain" description="NADP-dependent oxidoreductase" evidence="1">
    <location>
        <begin position="42"/>
        <end position="297"/>
    </location>
</feature>
<evidence type="ECO:0000259" key="1">
    <source>
        <dbReference type="Pfam" id="PF00248"/>
    </source>
</evidence>
<protein>
    <recommendedName>
        <fullName evidence="1">NADP-dependent oxidoreductase domain-containing protein</fullName>
    </recommendedName>
</protein>
<dbReference type="KEGG" id="gph:GEMMAAP_18230"/>
<dbReference type="CDD" id="cd19095">
    <property type="entry name" value="AKR_PA4992-like"/>
    <property type="match status" value="1"/>
</dbReference>
<organism evidence="2 3">
    <name type="scientific">Gemmatimonas phototrophica</name>
    <dbReference type="NCBI Taxonomy" id="1379270"/>
    <lineage>
        <taxon>Bacteria</taxon>
        <taxon>Pseudomonadati</taxon>
        <taxon>Gemmatimonadota</taxon>
        <taxon>Gemmatimonadia</taxon>
        <taxon>Gemmatimonadales</taxon>
        <taxon>Gemmatimonadaceae</taxon>
        <taxon>Gemmatimonas</taxon>
    </lineage>
</organism>
<dbReference type="SUPFAM" id="SSF51430">
    <property type="entry name" value="NAD(P)-linked oxidoreductase"/>
    <property type="match status" value="1"/>
</dbReference>
<dbReference type="InterPro" id="IPR023210">
    <property type="entry name" value="NADP_OxRdtase_dom"/>
</dbReference>
<dbReference type="Gene3D" id="3.20.20.100">
    <property type="entry name" value="NADP-dependent oxidoreductase domain"/>
    <property type="match status" value="1"/>
</dbReference>
<dbReference type="Pfam" id="PF00248">
    <property type="entry name" value="Aldo_ket_red"/>
    <property type="match status" value="1"/>
</dbReference>
<proteinExistence type="predicted"/>
<dbReference type="eggNOG" id="COG0656">
    <property type="taxonomic scope" value="Bacteria"/>
</dbReference>
<dbReference type="PANTHER" id="PTHR43312">
    <property type="entry name" value="D-THREO-ALDOSE 1-DEHYDROGENASE"/>
    <property type="match status" value="1"/>
</dbReference>
<accession>A0A145Q5U2</accession>
<dbReference type="InterPro" id="IPR036812">
    <property type="entry name" value="NAD(P)_OxRdtase_dom_sf"/>
</dbReference>
<dbReference type="PANTHER" id="PTHR43312:SF1">
    <property type="entry name" value="NADP-DEPENDENT OXIDOREDUCTASE DOMAIN-CONTAINING PROTEIN"/>
    <property type="match status" value="1"/>
</dbReference>
<dbReference type="InterPro" id="IPR053135">
    <property type="entry name" value="AKR2_Oxidoreductase"/>
</dbReference>
<gene>
    <name evidence="2" type="ORF">GEMMAAP_18230</name>
</gene>
<dbReference type="AlphaFoldDB" id="A0A145Q5U2"/>
<sequence>MAPRDLMALQHGVLTPVLPAADRQGALITRRIPSSGELLPVIGIGTARRYDVVTPEDKAPLRDTLREFPRLGGKVIDTAPGYGQAESVTGELVSELGIREQLFLATKVSVRGTDAAPGVAQMEESFRRLKTDRIDLMQVWNLQGPATLLPVLREMKAAKRIRYVGVTTSSDQQYPQLEQLMQSETLDFIQIDYAADNRNAAERILPLAREKGIGVLVNLPFGRTRVFQNVLQTPVPEWAKEFDAATWAQLFLKYIVANPAVTCVIPGTAQVKYVNDNTQGMRGALPSPEHLKRIEALVNRAM</sequence>
<dbReference type="EMBL" id="CP011454">
    <property type="protein sequence ID" value="AMW07001.1"/>
    <property type="molecule type" value="Genomic_DNA"/>
</dbReference>
<name>A0A145Q5U2_9BACT</name>
<dbReference type="Proteomes" id="UP000076404">
    <property type="component" value="Chromosome"/>
</dbReference>
<reference evidence="2 3" key="1">
    <citation type="journal article" date="2014" name="Proc. Natl. Acad. Sci. U.S.A.">
        <title>Functional type 2 photosynthetic reaction centers found in the rare bacterial phylum Gemmatimonadetes.</title>
        <authorList>
            <person name="Zeng Y."/>
            <person name="Feng F."/>
            <person name="Medova H."/>
            <person name="Dean J."/>
            <person name="Koblizek M."/>
        </authorList>
    </citation>
    <scope>NUCLEOTIDE SEQUENCE [LARGE SCALE GENOMIC DNA]</scope>
    <source>
        <strain evidence="2 3">AP64</strain>
    </source>
</reference>